<gene>
    <name evidence="2" type="ORF">A45J_0770</name>
</gene>
<dbReference type="Gene3D" id="3.30.460.10">
    <property type="entry name" value="Beta Polymerase, domain 2"/>
    <property type="match status" value="1"/>
</dbReference>
<dbReference type="GO" id="GO:0016779">
    <property type="term" value="F:nucleotidyltransferase activity"/>
    <property type="evidence" value="ECO:0007669"/>
    <property type="project" value="InterPro"/>
</dbReference>
<evidence type="ECO:0000313" key="2">
    <source>
        <dbReference type="EMBL" id="GER93039.1"/>
    </source>
</evidence>
<dbReference type="EMBL" id="BLAB01000001">
    <property type="protein sequence ID" value="GER93039.1"/>
    <property type="molecule type" value="Genomic_DNA"/>
</dbReference>
<protein>
    <recommendedName>
        <fullName evidence="1">Polymerase nucleotidyl transferase domain-containing protein</fullName>
    </recommendedName>
</protein>
<dbReference type="InterPro" id="IPR043519">
    <property type="entry name" value="NT_sf"/>
</dbReference>
<evidence type="ECO:0000259" key="1">
    <source>
        <dbReference type="Pfam" id="PF01909"/>
    </source>
</evidence>
<comment type="caution">
    <text evidence="2">The sequence shown here is derived from an EMBL/GenBank/DDBJ whole genome shotgun (WGS) entry which is preliminary data.</text>
</comment>
<feature type="domain" description="Polymerase nucleotidyl transferase" evidence="1">
    <location>
        <begin position="19"/>
        <end position="63"/>
    </location>
</feature>
<sequence>MASVTKAKIPEIATRDAIEAFKDALTSRLPEDILRIIFFGSRRRGIFRPDSDIDLLIVIREKKKGCD</sequence>
<accession>A0A5J4L457</accession>
<proteinExistence type="predicted"/>
<dbReference type="AlphaFoldDB" id="A0A5J4L457"/>
<reference evidence="2" key="1">
    <citation type="submission" date="2019-10" db="EMBL/GenBank/DDBJ databases">
        <title>Metagenomic sequencing of thiosulfate-disproportionating enrichment culture.</title>
        <authorList>
            <person name="Umezawa K."/>
            <person name="Kojima H."/>
            <person name="Fukui M."/>
        </authorList>
    </citation>
    <scope>NUCLEOTIDE SEQUENCE</scope>
    <source>
        <strain evidence="2">45J</strain>
    </source>
</reference>
<name>A0A5J4L457_9ZZZZ</name>
<dbReference type="CDD" id="cd05403">
    <property type="entry name" value="NT_KNTase_like"/>
    <property type="match status" value="1"/>
</dbReference>
<dbReference type="Pfam" id="PF01909">
    <property type="entry name" value="NTP_transf_2"/>
    <property type="match status" value="1"/>
</dbReference>
<dbReference type="SUPFAM" id="SSF81301">
    <property type="entry name" value="Nucleotidyltransferase"/>
    <property type="match status" value="1"/>
</dbReference>
<organism evidence="2">
    <name type="scientific">hot springs metagenome</name>
    <dbReference type="NCBI Taxonomy" id="433727"/>
    <lineage>
        <taxon>unclassified sequences</taxon>
        <taxon>metagenomes</taxon>
        <taxon>ecological metagenomes</taxon>
    </lineage>
</organism>
<dbReference type="InterPro" id="IPR002934">
    <property type="entry name" value="Polymerase_NTP_transf_dom"/>
</dbReference>